<dbReference type="PATRIC" id="fig|1246995.3.peg.3879"/>
<dbReference type="Proteomes" id="UP000017746">
    <property type="component" value="Chromosome"/>
</dbReference>
<dbReference type="AlphaFoldDB" id="U5VZA9"/>
<evidence type="ECO:0000313" key="3">
    <source>
        <dbReference type="Proteomes" id="UP000017746"/>
    </source>
</evidence>
<keyword evidence="3" id="KW-1185">Reference proteome</keyword>
<organism evidence="2 3">
    <name type="scientific">Actinoplanes friuliensis DSM 7358</name>
    <dbReference type="NCBI Taxonomy" id="1246995"/>
    <lineage>
        <taxon>Bacteria</taxon>
        <taxon>Bacillati</taxon>
        <taxon>Actinomycetota</taxon>
        <taxon>Actinomycetes</taxon>
        <taxon>Micromonosporales</taxon>
        <taxon>Micromonosporaceae</taxon>
        <taxon>Actinoplanes</taxon>
    </lineage>
</organism>
<dbReference type="HOGENOM" id="CLU_1860909_0_0_11"/>
<dbReference type="EMBL" id="CP006272">
    <property type="protein sequence ID" value="AGZ42092.1"/>
    <property type="molecule type" value="Genomic_DNA"/>
</dbReference>
<name>U5VZA9_9ACTN</name>
<proteinExistence type="predicted"/>
<dbReference type="OrthoDB" id="9881037at2"/>
<reference evidence="2 3" key="1">
    <citation type="journal article" date="2014" name="J. Biotechnol.">
        <title>Complete genome sequence of the actinobacterium Actinoplanes friuliensis HAG 010964, producer of the lipopeptide antibiotic friulimycin.</title>
        <authorList>
            <person name="Ruckert C."/>
            <person name="Szczepanowski R."/>
            <person name="Albersmeier A."/>
            <person name="Goesmann A."/>
            <person name="Fischer N."/>
            <person name="Steinkamper A."/>
            <person name="Puhler A."/>
            <person name="Biener R."/>
            <person name="Schwartz D."/>
            <person name="Kalinowski J."/>
        </authorList>
    </citation>
    <scope>NUCLEOTIDE SEQUENCE [LARGE SCALE GENOMIC DNA]</scope>
    <source>
        <strain evidence="2 3">DSM 7358</strain>
    </source>
</reference>
<dbReference type="RefSeq" id="WP_023362465.1">
    <property type="nucleotide sequence ID" value="NC_022657.1"/>
</dbReference>
<keyword evidence="1" id="KW-1133">Transmembrane helix</keyword>
<protein>
    <submittedName>
        <fullName evidence="2">Uncharacterized protein</fullName>
    </submittedName>
</protein>
<keyword evidence="1" id="KW-0472">Membrane</keyword>
<evidence type="ECO:0000313" key="2">
    <source>
        <dbReference type="EMBL" id="AGZ42092.1"/>
    </source>
</evidence>
<evidence type="ECO:0000256" key="1">
    <source>
        <dbReference type="SAM" id="Phobius"/>
    </source>
</evidence>
<keyword evidence="1" id="KW-0812">Transmembrane</keyword>
<dbReference type="KEGG" id="afs:AFR_19100"/>
<dbReference type="STRING" id="1246995.AFR_19100"/>
<gene>
    <name evidence="2" type="ORF">AFR_19100</name>
</gene>
<feature type="transmembrane region" description="Helical" evidence="1">
    <location>
        <begin position="108"/>
        <end position="125"/>
    </location>
</feature>
<sequence>MSGRALTIFVVALLSVLGLVFGITGDGQDEVVADGPLIDAEVIEHRGFGDDANVVLRVSDPRTTLLCSIWRDDFDGDWPPVGTVLAVEYTAPYCALPIVHKGTPKAELIIGGSLGLLGLAAHFLWSTRRRRVKSFLS</sequence>
<accession>U5VZA9</accession>